<dbReference type="EMBL" id="JQFZ01000083">
    <property type="protein sequence ID" value="KGO60016.1"/>
    <property type="molecule type" value="Genomic_DNA"/>
</dbReference>
<feature type="transmembrane region" description="Helical" evidence="5">
    <location>
        <begin position="486"/>
        <end position="505"/>
    </location>
</feature>
<dbReference type="Proteomes" id="UP000030143">
    <property type="component" value="Unassembled WGS sequence"/>
</dbReference>
<dbReference type="RefSeq" id="XP_016601097.1">
    <property type="nucleotide sequence ID" value="XM_016740903.1"/>
</dbReference>
<protein>
    <submittedName>
        <fullName evidence="7">Major facilitator superfamily domain, general substrate transporter</fullName>
    </submittedName>
</protein>
<feature type="transmembrane region" description="Helical" evidence="5">
    <location>
        <begin position="168"/>
        <end position="190"/>
    </location>
</feature>
<dbReference type="InterPro" id="IPR036259">
    <property type="entry name" value="MFS_trans_sf"/>
</dbReference>
<feature type="transmembrane region" description="Helical" evidence="5">
    <location>
        <begin position="379"/>
        <end position="398"/>
    </location>
</feature>
<dbReference type="SUPFAM" id="SSF103473">
    <property type="entry name" value="MFS general substrate transporter"/>
    <property type="match status" value="1"/>
</dbReference>
<evidence type="ECO:0000256" key="4">
    <source>
        <dbReference type="ARBA" id="ARBA00023136"/>
    </source>
</evidence>
<feature type="transmembrane region" description="Helical" evidence="5">
    <location>
        <begin position="442"/>
        <end position="466"/>
    </location>
</feature>
<evidence type="ECO:0000256" key="1">
    <source>
        <dbReference type="ARBA" id="ARBA00004141"/>
    </source>
</evidence>
<dbReference type="PROSITE" id="PS50850">
    <property type="entry name" value="MFS"/>
    <property type="match status" value="1"/>
</dbReference>
<dbReference type="HOGENOM" id="CLU_000960_22_3_1"/>
<keyword evidence="4 5" id="KW-0472">Membrane</keyword>
<feature type="transmembrane region" description="Helical" evidence="5">
    <location>
        <begin position="110"/>
        <end position="129"/>
    </location>
</feature>
<dbReference type="OrthoDB" id="6770063at2759"/>
<comment type="subcellular location">
    <subcellularLocation>
        <location evidence="1">Membrane</location>
        <topology evidence="1">Multi-pass membrane protein</topology>
    </subcellularLocation>
</comment>
<feature type="transmembrane region" description="Helical" evidence="5">
    <location>
        <begin position="196"/>
        <end position="218"/>
    </location>
</feature>
<keyword evidence="2 5" id="KW-0812">Transmembrane</keyword>
<dbReference type="Gene3D" id="1.20.1250.20">
    <property type="entry name" value="MFS general substrate transporter like domains"/>
    <property type="match status" value="2"/>
</dbReference>
<evidence type="ECO:0000256" key="5">
    <source>
        <dbReference type="SAM" id="Phobius"/>
    </source>
</evidence>
<accession>A0A0A2JYW6</accession>
<gene>
    <name evidence="7" type="ORF">PEX2_036280</name>
</gene>
<feature type="transmembrane region" description="Helical" evidence="5">
    <location>
        <begin position="44"/>
        <end position="62"/>
    </location>
</feature>
<feature type="transmembrane region" description="Helical" evidence="5">
    <location>
        <begin position="317"/>
        <end position="339"/>
    </location>
</feature>
<evidence type="ECO:0000259" key="6">
    <source>
        <dbReference type="PROSITE" id="PS50850"/>
    </source>
</evidence>
<dbReference type="GO" id="GO:0000329">
    <property type="term" value="C:fungal-type vacuole membrane"/>
    <property type="evidence" value="ECO:0007669"/>
    <property type="project" value="TreeGrafter"/>
</dbReference>
<sequence>MSGDNPFGETSPLLEGGQIVANAEVPNHTVDKSEDQEEGRVNRVFLAVAMIGSYLAMADGSFVTATNEEIGKVFQRSDLGPWLLSSYNFGYSIALPVYAHLCAAYGHKPVLVIAFVIFAFGTLVTGMSLSMPMLMIARFFTGIGGSGLVDVISILLNDLVSPSKVAVLRSYLSVASMLGISSGGPIGGLLTQTVGWRWSFIGQFPLIVVCLVVALRHFPGASTNVPRQYSGIISYLKPLRGLDFIGLSFLGISIGTLMVLLQTVQQYGPTAHPRTITFGITFATSATLFVVNELYLSKTPIIPTSTLKENGSWAICLGQILLFFVLSSLTSNLSMFYVRLRGANVGLSGLVLSPFPLGIALGSIIYGRLIRRTMRYKKLSIIGLGTIIASFAVLALIWRSSASYLSLIPVFLIGTGMAGLFTTQFIALSARSQGGNARTTITAYYLAQQLGSIIGVTTSATIVRTLFANDLRRSLHGVFQIDEVRIIGTSEAMVFSVLTLCYSLFKESSTTIASRSYYLKRFNRMFDKASNTASKL</sequence>
<dbReference type="PANTHER" id="PTHR23501:SF33">
    <property type="entry name" value="MAJOR FACILITATOR SUPERFAMILY (MFS) PROFILE DOMAIN-CONTAINING PROTEIN"/>
    <property type="match status" value="1"/>
</dbReference>
<dbReference type="InterPro" id="IPR011701">
    <property type="entry name" value="MFS"/>
</dbReference>
<feature type="transmembrane region" description="Helical" evidence="5">
    <location>
        <begin position="82"/>
        <end position="103"/>
    </location>
</feature>
<evidence type="ECO:0000256" key="3">
    <source>
        <dbReference type="ARBA" id="ARBA00022989"/>
    </source>
</evidence>
<feature type="transmembrane region" description="Helical" evidence="5">
    <location>
        <begin position="404"/>
        <end position="430"/>
    </location>
</feature>
<organism evidence="7 8">
    <name type="scientific">Penicillium expansum</name>
    <name type="common">Blue mold rot fungus</name>
    <dbReference type="NCBI Taxonomy" id="27334"/>
    <lineage>
        <taxon>Eukaryota</taxon>
        <taxon>Fungi</taxon>
        <taxon>Dikarya</taxon>
        <taxon>Ascomycota</taxon>
        <taxon>Pezizomycotina</taxon>
        <taxon>Eurotiomycetes</taxon>
        <taxon>Eurotiomycetidae</taxon>
        <taxon>Eurotiales</taxon>
        <taxon>Aspergillaceae</taxon>
        <taxon>Penicillium</taxon>
    </lineage>
</organism>
<dbReference type="VEuPathDB" id="FungiDB:PEXP_057880"/>
<dbReference type="PhylomeDB" id="A0A0A2JYW6"/>
<dbReference type="PANTHER" id="PTHR23501">
    <property type="entry name" value="MAJOR FACILITATOR SUPERFAMILY"/>
    <property type="match status" value="1"/>
</dbReference>
<dbReference type="GO" id="GO:0015174">
    <property type="term" value="F:basic amino acid transmembrane transporter activity"/>
    <property type="evidence" value="ECO:0007669"/>
    <property type="project" value="TreeGrafter"/>
</dbReference>
<evidence type="ECO:0000313" key="8">
    <source>
        <dbReference type="Proteomes" id="UP000030143"/>
    </source>
</evidence>
<dbReference type="STRING" id="27334.A0A0A2JYW6"/>
<proteinExistence type="predicted"/>
<feature type="transmembrane region" description="Helical" evidence="5">
    <location>
        <begin position="276"/>
        <end position="296"/>
    </location>
</feature>
<evidence type="ECO:0000313" key="7">
    <source>
        <dbReference type="EMBL" id="KGO60016.1"/>
    </source>
</evidence>
<dbReference type="InterPro" id="IPR020846">
    <property type="entry name" value="MFS_dom"/>
</dbReference>
<feature type="transmembrane region" description="Helical" evidence="5">
    <location>
        <begin position="239"/>
        <end position="264"/>
    </location>
</feature>
<dbReference type="Pfam" id="PF07690">
    <property type="entry name" value="MFS_1"/>
    <property type="match status" value="1"/>
</dbReference>
<reference evidence="7 8" key="1">
    <citation type="journal article" date="2015" name="Mol. Plant Microbe Interact.">
        <title>Genome, transcriptome, and functional analyses of Penicillium expansum provide new insights into secondary metabolism and pathogenicity.</title>
        <authorList>
            <person name="Ballester A.R."/>
            <person name="Marcet-Houben M."/>
            <person name="Levin E."/>
            <person name="Sela N."/>
            <person name="Selma-Lazaro C."/>
            <person name="Carmona L."/>
            <person name="Wisniewski M."/>
            <person name="Droby S."/>
            <person name="Gonzalez-Candelas L."/>
            <person name="Gabaldon T."/>
        </authorList>
    </citation>
    <scope>NUCLEOTIDE SEQUENCE [LARGE SCALE GENOMIC DNA]</scope>
    <source>
        <strain evidence="7 8">MD-8</strain>
    </source>
</reference>
<name>A0A0A2JYW6_PENEN</name>
<dbReference type="GeneID" id="27676322"/>
<evidence type="ECO:0000256" key="2">
    <source>
        <dbReference type="ARBA" id="ARBA00022692"/>
    </source>
</evidence>
<keyword evidence="8" id="KW-1185">Reference proteome</keyword>
<feature type="transmembrane region" description="Helical" evidence="5">
    <location>
        <begin position="135"/>
        <end position="156"/>
    </location>
</feature>
<feature type="domain" description="Major facilitator superfamily (MFS) profile" evidence="6">
    <location>
        <begin position="45"/>
        <end position="509"/>
    </location>
</feature>
<dbReference type="AlphaFoldDB" id="A0A0A2JYW6"/>
<feature type="transmembrane region" description="Helical" evidence="5">
    <location>
        <begin position="345"/>
        <end position="367"/>
    </location>
</feature>
<comment type="caution">
    <text evidence="7">The sequence shown here is derived from an EMBL/GenBank/DDBJ whole genome shotgun (WGS) entry which is preliminary data.</text>
</comment>
<keyword evidence="3 5" id="KW-1133">Transmembrane helix</keyword>